<dbReference type="InterPro" id="IPR038135">
    <property type="entry name" value="Methylthiotransferase_N_sf"/>
</dbReference>
<dbReference type="InterPro" id="IPR058240">
    <property type="entry name" value="rSAM_sf"/>
</dbReference>
<keyword evidence="7" id="KW-0411">Iron-sulfur</keyword>
<dbReference type="InterPro" id="IPR020612">
    <property type="entry name" value="Methylthiotransferase_CS"/>
</dbReference>
<dbReference type="Proteomes" id="UP001347796">
    <property type="component" value="Unassembled WGS sequence"/>
</dbReference>
<sequence length="600" mass="67819">MHRVTPIIKQGVPLSLLETSVKSCFPLTSVSPQCRVTHGFQKSKVDRKYCTRNRIDSKLPTGPSLKDFINDNAGINNLKINDCLQADDYTNNHQQSAADNYFDGRGRKVHIETYGCQMNVNDTEIALSVLLKNNFKRAESIGEADVILVMTCAIREGAESKIWKRLEYYKQFKLNRQKMKGKPPLKIGILGCMAERLKTKILEKEKMVDLLCGPDAYRDLPRLLTVTTESNQSVANVLLSLEETYADISPVRLNSDSNSAFVSIMRGCDNMCTYCIVPFTRGRERSRPLSSIRDEVKALAEQGVKEVTLLGQNVNSYRDMSAINYNAGGRTNLSVGFGTVYKSKQGGLRFADLLDKVSSDNPEMRIRFTSPHPKDFPDEVLYLIRDRPNICSQIHLPAQSGNSEILEKMRRGYTREAYLELVSHIRDIIPDVSLSSDFIAGFCGETEEAHKDTLSLMEIVQYRFCYCFPYSMREKTRAFHRLVDDVPKEVKIQRTNELVETFRNILLKLHKASIGEEHLVLVEGFSKRSTEYLAGRSDGNTKVIFPNTKLPSYGELKPILPGDYVVVKITSCTSQVLIGSPLFYSSYHDLSNNTTVNVQF</sequence>
<evidence type="ECO:0000256" key="4">
    <source>
        <dbReference type="ARBA" id="ARBA00022691"/>
    </source>
</evidence>
<evidence type="ECO:0008006" key="13">
    <source>
        <dbReference type="Google" id="ProtNLM"/>
    </source>
</evidence>
<evidence type="ECO:0000256" key="5">
    <source>
        <dbReference type="ARBA" id="ARBA00022723"/>
    </source>
</evidence>
<dbReference type="InterPro" id="IPR005839">
    <property type="entry name" value="Methylthiotransferase"/>
</dbReference>
<dbReference type="PROSITE" id="PS51918">
    <property type="entry name" value="RADICAL_SAM"/>
    <property type="match status" value="1"/>
</dbReference>
<dbReference type="NCBIfam" id="TIGR01574">
    <property type="entry name" value="miaB-methiolase"/>
    <property type="match status" value="1"/>
</dbReference>
<dbReference type="AlphaFoldDB" id="A0AAN8Q365"/>
<dbReference type="Pfam" id="PF01938">
    <property type="entry name" value="TRAM"/>
    <property type="match status" value="1"/>
</dbReference>
<dbReference type="SMART" id="SM00729">
    <property type="entry name" value="Elp3"/>
    <property type="match status" value="1"/>
</dbReference>
<dbReference type="GO" id="GO:0080090">
    <property type="term" value="P:regulation of primary metabolic process"/>
    <property type="evidence" value="ECO:0007669"/>
    <property type="project" value="UniProtKB-ARBA"/>
</dbReference>
<dbReference type="Pfam" id="PF04055">
    <property type="entry name" value="Radical_SAM"/>
    <property type="match status" value="1"/>
</dbReference>
<keyword evidence="12" id="KW-1185">Reference proteome</keyword>
<dbReference type="FunFam" id="3.80.30.20:FF:000003">
    <property type="entry name" value="CDK5 regulatory subunit-associated protein 1"/>
    <property type="match status" value="1"/>
</dbReference>
<keyword evidence="3" id="KW-0004">4Fe-4S</keyword>
<dbReference type="PROSITE" id="PS01278">
    <property type="entry name" value="MTTASE_RADICAL"/>
    <property type="match status" value="1"/>
</dbReference>
<dbReference type="Pfam" id="PF00919">
    <property type="entry name" value="UPF0004"/>
    <property type="match status" value="1"/>
</dbReference>
<evidence type="ECO:0000256" key="2">
    <source>
        <dbReference type="ARBA" id="ARBA00009815"/>
    </source>
</evidence>
<dbReference type="NCBIfam" id="TIGR00089">
    <property type="entry name" value="MiaB/RimO family radical SAM methylthiotransferase"/>
    <property type="match status" value="1"/>
</dbReference>
<reference evidence="11 12" key="1">
    <citation type="submission" date="2024-01" db="EMBL/GenBank/DDBJ databases">
        <title>The genome of the rayed Mediterranean limpet Patella caerulea (Linnaeus, 1758).</title>
        <authorList>
            <person name="Anh-Thu Weber A."/>
            <person name="Halstead-Nussloch G."/>
        </authorList>
    </citation>
    <scope>NUCLEOTIDE SEQUENCE [LARGE SCALE GENOMIC DNA]</scope>
    <source>
        <strain evidence="11">AATW-2023a</strain>
        <tissue evidence="11">Whole specimen</tissue>
    </source>
</reference>
<dbReference type="SFLD" id="SFLDF00273">
    <property type="entry name" value="(dimethylallyl)adenosine_tRNA"/>
    <property type="match status" value="1"/>
</dbReference>
<evidence type="ECO:0000313" key="11">
    <source>
        <dbReference type="EMBL" id="KAK6195792.1"/>
    </source>
</evidence>
<proteinExistence type="inferred from homology"/>
<evidence type="ECO:0000259" key="9">
    <source>
        <dbReference type="PROSITE" id="PS51449"/>
    </source>
</evidence>
<dbReference type="GO" id="GO:0005739">
    <property type="term" value="C:mitochondrion"/>
    <property type="evidence" value="ECO:0007669"/>
    <property type="project" value="TreeGrafter"/>
</dbReference>
<protein>
    <recommendedName>
        <fullName evidence="13">CDK5RAP1-like protein</fullName>
    </recommendedName>
</protein>
<dbReference type="InterPro" id="IPR006463">
    <property type="entry name" value="MiaB_methiolase"/>
</dbReference>
<dbReference type="PANTHER" id="PTHR43020:SF2">
    <property type="entry name" value="MITOCHONDRIAL TRNA METHYLTHIOTRANSFERASE CDK5RAP1"/>
    <property type="match status" value="1"/>
</dbReference>
<dbReference type="GO" id="GO:0046872">
    <property type="term" value="F:metal ion binding"/>
    <property type="evidence" value="ECO:0007669"/>
    <property type="project" value="UniProtKB-KW"/>
</dbReference>
<dbReference type="InterPro" id="IPR013848">
    <property type="entry name" value="Methylthiotransferase_N"/>
</dbReference>
<dbReference type="InterPro" id="IPR023404">
    <property type="entry name" value="rSAM_horseshoe"/>
</dbReference>
<dbReference type="SFLD" id="SFLDS00029">
    <property type="entry name" value="Radical_SAM"/>
    <property type="match status" value="1"/>
</dbReference>
<dbReference type="SFLD" id="SFLDG01082">
    <property type="entry name" value="B12-binding_domain_containing"/>
    <property type="match status" value="1"/>
</dbReference>
<dbReference type="GO" id="GO:0005829">
    <property type="term" value="C:cytosol"/>
    <property type="evidence" value="ECO:0007669"/>
    <property type="project" value="TreeGrafter"/>
</dbReference>
<evidence type="ECO:0000256" key="6">
    <source>
        <dbReference type="ARBA" id="ARBA00023004"/>
    </source>
</evidence>
<organism evidence="11 12">
    <name type="scientific">Patella caerulea</name>
    <name type="common">Rayed Mediterranean limpet</name>
    <dbReference type="NCBI Taxonomy" id="87958"/>
    <lineage>
        <taxon>Eukaryota</taxon>
        <taxon>Metazoa</taxon>
        <taxon>Spiralia</taxon>
        <taxon>Lophotrochozoa</taxon>
        <taxon>Mollusca</taxon>
        <taxon>Gastropoda</taxon>
        <taxon>Patellogastropoda</taxon>
        <taxon>Patelloidea</taxon>
        <taxon>Patellidae</taxon>
        <taxon>Patella</taxon>
    </lineage>
</organism>
<dbReference type="GO" id="GO:0035597">
    <property type="term" value="F:tRNA-2-methylthio-N(6)-dimethylallyladenosine(37) synthase activity"/>
    <property type="evidence" value="ECO:0007669"/>
    <property type="project" value="TreeGrafter"/>
</dbReference>
<evidence type="ECO:0000259" key="10">
    <source>
        <dbReference type="PROSITE" id="PS51918"/>
    </source>
</evidence>
<keyword evidence="6" id="KW-0408">Iron</keyword>
<comment type="similarity">
    <text evidence="2">Belongs to the methylthiotransferase family. MiaB subfamily.</text>
</comment>
<dbReference type="GO" id="GO:0051539">
    <property type="term" value="F:4 iron, 4 sulfur cluster binding"/>
    <property type="evidence" value="ECO:0007669"/>
    <property type="project" value="UniProtKB-KW"/>
</dbReference>
<feature type="domain" description="MTTase N-terminal" evidence="9">
    <location>
        <begin position="107"/>
        <end position="229"/>
    </location>
</feature>
<feature type="domain" description="TRAM" evidence="8">
    <location>
        <begin position="511"/>
        <end position="583"/>
    </location>
</feature>
<dbReference type="Gene3D" id="3.80.30.20">
    <property type="entry name" value="tm_1862 like domain"/>
    <property type="match status" value="1"/>
</dbReference>
<accession>A0AAN8Q365</accession>
<evidence type="ECO:0000313" key="12">
    <source>
        <dbReference type="Proteomes" id="UP001347796"/>
    </source>
</evidence>
<dbReference type="PROSITE" id="PS51449">
    <property type="entry name" value="MTTASE_N"/>
    <property type="match status" value="1"/>
</dbReference>
<dbReference type="SFLD" id="SFLDF00413">
    <property type="entry name" value="CDK5RAP1"/>
    <property type="match status" value="1"/>
</dbReference>
<dbReference type="FunFam" id="3.40.50.12160:FF:000003">
    <property type="entry name" value="CDK5 regulatory subunit-associated protein 1"/>
    <property type="match status" value="1"/>
</dbReference>
<comment type="cofactor">
    <cofactor evidence="1">
        <name>[4Fe-4S] cluster</name>
        <dbReference type="ChEBI" id="CHEBI:49883"/>
    </cofactor>
</comment>
<feature type="domain" description="Radical SAM core" evidence="10">
    <location>
        <begin position="254"/>
        <end position="508"/>
    </location>
</feature>
<dbReference type="GO" id="GO:0060255">
    <property type="term" value="P:regulation of macromolecule metabolic process"/>
    <property type="evidence" value="ECO:0007669"/>
    <property type="project" value="UniProtKB-ARBA"/>
</dbReference>
<dbReference type="InterPro" id="IPR002792">
    <property type="entry name" value="TRAM_dom"/>
</dbReference>
<evidence type="ECO:0000256" key="3">
    <source>
        <dbReference type="ARBA" id="ARBA00022485"/>
    </source>
</evidence>
<keyword evidence="5" id="KW-0479">Metal-binding</keyword>
<dbReference type="SUPFAM" id="SSF102114">
    <property type="entry name" value="Radical SAM enzymes"/>
    <property type="match status" value="1"/>
</dbReference>
<evidence type="ECO:0000256" key="1">
    <source>
        <dbReference type="ARBA" id="ARBA00001966"/>
    </source>
</evidence>
<evidence type="ECO:0000259" key="8">
    <source>
        <dbReference type="PROSITE" id="PS50926"/>
    </source>
</evidence>
<dbReference type="InterPro" id="IPR007197">
    <property type="entry name" value="rSAM"/>
</dbReference>
<evidence type="ECO:0000256" key="7">
    <source>
        <dbReference type="ARBA" id="ARBA00023014"/>
    </source>
</evidence>
<dbReference type="PROSITE" id="PS50926">
    <property type="entry name" value="TRAM"/>
    <property type="match status" value="1"/>
</dbReference>
<dbReference type="Gene3D" id="3.40.50.12160">
    <property type="entry name" value="Methylthiotransferase, N-terminal domain"/>
    <property type="match status" value="1"/>
</dbReference>
<keyword evidence="4" id="KW-0949">S-adenosyl-L-methionine</keyword>
<dbReference type="EMBL" id="JAZGQO010000001">
    <property type="protein sequence ID" value="KAK6195792.1"/>
    <property type="molecule type" value="Genomic_DNA"/>
</dbReference>
<gene>
    <name evidence="11" type="ORF">SNE40_001147</name>
</gene>
<name>A0AAN8Q365_PATCE</name>
<dbReference type="SFLD" id="SFLDG01061">
    <property type="entry name" value="methylthiotransferase"/>
    <property type="match status" value="1"/>
</dbReference>
<comment type="caution">
    <text evidence="11">The sequence shown here is derived from an EMBL/GenBank/DDBJ whole genome shotgun (WGS) entry which is preliminary data.</text>
</comment>
<dbReference type="InterPro" id="IPR006638">
    <property type="entry name" value="Elp3/MiaA/NifB-like_rSAM"/>
</dbReference>
<dbReference type="PANTHER" id="PTHR43020">
    <property type="entry name" value="CDK5 REGULATORY SUBUNIT-ASSOCIATED PROTEIN 1"/>
    <property type="match status" value="1"/>
</dbReference>